<dbReference type="EMBL" id="SNRY01009038">
    <property type="protein sequence ID" value="KAA6307620.1"/>
    <property type="molecule type" value="Genomic_DNA"/>
</dbReference>
<accession>A0A5J4PFI5</accession>
<dbReference type="Gene3D" id="2.40.50.140">
    <property type="entry name" value="Nucleic acid-binding proteins"/>
    <property type="match status" value="1"/>
</dbReference>
<dbReference type="GO" id="GO:0009295">
    <property type="term" value="C:nucleoid"/>
    <property type="evidence" value="ECO:0007669"/>
    <property type="project" value="TreeGrafter"/>
</dbReference>
<keyword evidence="1 3" id="KW-0238">DNA-binding</keyword>
<dbReference type="InterPro" id="IPR000424">
    <property type="entry name" value="Primosome_PriB/ssb"/>
</dbReference>
<proteinExistence type="predicted"/>
<evidence type="ECO:0000313" key="3">
    <source>
        <dbReference type="EMBL" id="KAA6307620.1"/>
    </source>
</evidence>
<feature type="region of interest" description="Disordered" evidence="2">
    <location>
        <begin position="105"/>
        <end position="135"/>
    </location>
</feature>
<dbReference type="InterPro" id="IPR011344">
    <property type="entry name" value="ssDNA-bd"/>
</dbReference>
<dbReference type="AlphaFoldDB" id="A0A5J4PFI5"/>
<dbReference type="GO" id="GO:0006260">
    <property type="term" value="P:DNA replication"/>
    <property type="evidence" value="ECO:0007669"/>
    <property type="project" value="InterPro"/>
</dbReference>
<organism evidence="3">
    <name type="scientific">termite gut metagenome</name>
    <dbReference type="NCBI Taxonomy" id="433724"/>
    <lineage>
        <taxon>unclassified sequences</taxon>
        <taxon>metagenomes</taxon>
        <taxon>organismal metagenomes</taxon>
    </lineage>
</organism>
<dbReference type="CDD" id="cd04496">
    <property type="entry name" value="SSB_OBF"/>
    <property type="match status" value="1"/>
</dbReference>
<dbReference type="PANTHER" id="PTHR10302">
    <property type="entry name" value="SINGLE-STRANDED DNA-BINDING PROTEIN"/>
    <property type="match status" value="1"/>
</dbReference>
<reference evidence="3" key="1">
    <citation type="submission" date="2019-03" db="EMBL/GenBank/DDBJ databases">
        <title>Single cell metagenomics reveals metabolic interactions within the superorganism composed of flagellate Streblomastix strix and complex community of Bacteroidetes bacteria on its surface.</title>
        <authorList>
            <person name="Treitli S.C."/>
            <person name="Kolisko M."/>
            <person name="Husnik F."/>
            <person name="Keeling P."/>
            <person name="Hampl V."/>
        </authorList>
    </citation>
    <scope>NUCLEOTIDE SEQUENCE</scope>
    <source>
        <strain evidence="3">STM</strain>
    </source>
</reference>
<dbReference type="SUPFAM" id="SSF50249">
    <property type="entry name" value="Nucleic acid-binding proteins"/>
    <property type="match status" value="1"/>
</dbReference>
<evidence type="ECO:0000256" key="1">
    <source>
        <dbReference type="ARBA" id="ARBA00023125"/>
    </source>
</evidence>
<protein>
    <submittedName>
        <fullName evidence="3">Single-stranded DNA-binding protein A</fullName>
    </submittedName>
</protein>
<sequence>MINRVVLVGRLARDPELRQTSNATDPISFCYFTVVCDRYMGRDKESRADFIDCICWRQIADFICRYGKKGFIVAIDGSVETYTTEVDGQKRTTTRVLADQVRILEKKSTETGDPTPPESKSSTPSYKFSDDDLPF</sequence>
<dbReference type="PROSITE" id="PS50935">
    <property type="entry name" value="SSB"/>
    <property type="match status" value="1"/>
</dbReference>
<comment type="caution">
    <text evidence="3">The sequence shown here is derived from an EMBL/GenBank/DDBJ whole genome shotgun (WGS) entry which is preliminary data.</text>
</comment>
<dbReference type="NCBIfam" id="TIGR00621">
    <property type="entry name" value="ssb"/>
    <property type="match status" value="1"/>
</dbReference>
<gene>
    <name evidence="3" type="ORF">EZS27_040707</name>
</gene>
<dbReference type="GO" id="GO:0003697">
    <property type="term" value="F:single-stranded DNA binding"/>
    <property type="evidence" value="ECO:0007669"/>
    <property type="project" value="InterPro"/>
</dbReference>
<dbReference type="InterPro" id="IPR012340">
    <property type="entry name" value="NA-bd_OB-fold"/>
</dbReference>
<dbReference type="Pfam" id="PF00436">
    <property type="entry name" value="SSB"/>
    <property type="match status" value="1"/>
</dbReference>
<evidence type="ECO:0000256" key="2">
    <source>
        <dbReference type="SAM" id="MobiDB-lite"/>
    </source>
</evidence>
<dbReference type="PANTHER" id="PTHR10302:SF27">
    <property type="entry name" value="SINGLE-STRANDED DNA-BINDING PROTEIN"/>
    <property type="match status" value="1"/>
</dbReference>
<dbReference type="PIRSF" id="PIRSF002070">
    <property type="entry name" value="SSB"/>
    <property type="match status" value="1"/>
</dbReference>
<name>A0A5J4PFI5_9ZZZZ</name>